<feature type="region of interest" description="Disordered" evidence="1">
    <location>
        <begin position="330"/>
        <end position="418"/>
    </location>
</feature>
<keyword evidence="2" id="KW-0472">Membrane</keyword>
<evidence type="ECO:0000313" key="5">
    <source>
        <dbReference type="Proteomes" id="UP000694863"/>
    </source>
</evidence>
<dbReference type="Pfam" id="PF09294">
    <property type="entry name" value="Interfer-bind"/>
    <property type="match status" value="1"/>
</dbReference>
<dbReference type="GeneID" id="101658397"/>
<accession>A0ABM0J1R0</accession>
<feature type="transmembrane region" description="Helical" evidence="2">
    <location>
        <begin position="222"/>
        <end position="247"/>
    </location>
</feature>
<feature type="compositionally biased region" description="Polar residues" evidence="1">
    <location>
        <begin position="399"/>
        <end position="411"/>
    </location>
</feature>
<evidence type="ECO:0000313" key="6">
    <source>
        <dbReference type="RefSeq" id="XP_004712906.1"/>
    </source>
</evidence>
<dbReference type="InterPro" id="IPR036116">
    <property type="entry name" value="FN3_sf"/>
</dbReference>
<protein>
    <submittedName>
        <fullName evidence="6">Interleukin-10 receptor subunit alpha</fullName>
    </submittedName>
</protein>
<sequence>LLALFSPGTELPSPSSVWFTAEFFHHVLHWTPIPNESPSTSYEVELRRYGELWKPIPACNQILAQSCDLTEHTLDLYHREVPGYLVKVRAVDGSRCSNWTSSNTRFTIDDVTLTVDSVKLETRDGSILVTIQPPKPAIAPQRDTYEHVFKDYREYEIAIRKVPANYTSTNKISIEHYNIPTSGDVGEFCVKVKPSVTSLINGGVWSEETCITLSRQYLTPPVLSIASVTVLLLCGVVAYCLALHLYVRRPGKLPTVLVFKKPVPFSQAPRPQVLDNIYHLDEELFSKVSSELRNSELHGSTDSGFGSAKPSLQTEEPQFLLSTAHSLAGGALGQGEPTGLESSCTGGSSDSTDSGICLQEPSLSASPEPGWELHSDRQDQDDSGIGLVQNSARPPGDTRGSSALSKVSTPQPELPGDEGLAAVVCRGYLKQPGGTEEVGTAGCLGGEPSSTDNLSPQLPTCLDAEAGWPPPALARGYMKQDPPGVALLLSGTPAGQWNQPTEEGQGLTTCGALGTAHWDVVLPDLAPPDCVVAPGSLLSSFDSDLVALPLISSLHSDPG</sequence>
<gene>
    <name evidence="6" type="primary">IL10RA</name>
</gene>
<dbReference type="RefSeq" id="XP_004712906.1">
    <property type="nucleotide sequence ID" value="XM_004712849.2"/>
</dbReference>
<keyword evidence="6" id="KW-0675">Receptor</keyword>
<reference evidence="6" key="1">
    <citation type="submission" date="2025-08" db="UniProtKB">
        <authorList>
            <consortium name="RefSeq"/>
        </authorList>
    </citation>
    <scope>IDENTIFICATION</scope>
</reference>
<proteinExistence type="predicted"/>
<feature type="compositionally biased region" description="Basic and acidic residues" evidence="1">
    <location>
        <begin position="371"/>
        <end position="380"/>
    </location>
</feature>
<dbReference type="Pfam" id="PF01108">
    <property type="entry name" value="Tissue_fac"/>
    <property type="match status" value="1"/>
</dbReference>
<keyword evidence="2" id="KW-1133">Transmembrane helix</keyword>
<evidence type="ECO:0000256" key="1">
    <source>
        <dbReference type="SAM" id="MobiDB-lite"/>
    </source>
</evidence>
<feature type="domain" description="Fibronectin type-III" evidence="3">
    <location>
        <begin position="4"/>
        <end position="99"/>
    </location>
</feature>
<evidence type="ECO:0000259" key="4">
    <source>
        <dbReference type="Pfam" id="PF09294"/>
    </source>
</evidence>
<dbReference type="PANTHER" id="PTHR20859:SF90">
    <property type="entry name" value="INTERLEUKIN-10 RECEPTOR SUBUNIT ALPHA"/>
    <property type="match status" value="1"/>
</dbReference>
<keyword evidence="5" id="KW-1185">Reference proteome</keyword>
<name>A0ABM0J1R0_ECHTE</name>
<dbReference type="InterPro" id="IPR013783">
    <property type="entry name" value="Ig-like_fold"/>
</dbReference>
<dbReference type="InterPro" id="IPR015373">
    <property type="entry name" value="Interferon/interleukin_rcp_dom"/>
</dbReference>
<dbReference type="SUPFAM" id="SSF49265">
    <property type="entry name" value="Fibronectin type III"/>
    <property type="match status" value="2"/>
</dbReference>
<evidence type="ECO:0000259" key="3">
    <source>
        <dbReference type="Pfam" id="PF01108"/>
    </source>
</evidence>
<dbReference type="InterPro" id="IPR003961">
    <property type="entry name" value="FN3_dom"/>
</dbReference>
<feature type="compositionally biased region" description="Low complexity" evidence="1">
    <location>
        <begin position="342"/>
        <end position="355"/>
    </location>
</feature>
<feature type="non-terminal residue" evidence="6">
    <location>
        <position position="1"/>
    </location>
</feature>
<dbReference type="Proteomes" id="UP000694863">
    <property type="component" value="Unplaced"/>
</dbReference>
<feature type="domain" description="Interferon/interleukin receptor" evidence="4">
    <location>
        <begin position="118"/>
        <end position="213"/>
    </location>
</feature>
<dbReference type="PANTHER" id="PTHR20859">
    <property type="entry name" value="INTERFERON/INTERLEUKIN RECEPTOR"/>
    <property type="match status" value="1"/>
</dbReference>
<dbReference type="Gene3D" id="2.60.40.10">
    <property type="entry name" value="Immunoglobulins"/>
    <property type="match status" value="2"/>
</dbReference>
<dbReference type="InterPro" id="IPR050650">
    <property type="entry name" value="Type-II_Cytokine-TF_Rcpt"/>
</dbReference>
<evidence type="ECO:0000256" key="2">
    <source>
        <dbReference type="SAM" id="Phobius"/>
    </source>
</evidence>
<organism evidence="5 6">
    <name type="scientific">Echinops telfairi</name>
    <name type="common">Lesser hedgehog tenrec</name>
    <dbReference type="NCBI Taxonomy" id="9371"/>
    <lineage>
        <taxon>Eukaryota</taxon>
        <taxon>Metazoa</taxon>
        <taxon>Chordata</taxon>
        <taxon>Craniata</taxon>
        <taxon>Vertebrata</taxon>
        <taxon>Euteleostomi</taxon>
        <taxon>Mammalia</taxon>
        <taxon>Eutheria</taxon>
        <taxon>Afrotheria</taxon>
        <taxon>Tenrecidae</taxon>
        <taxon>Tenrecinae</taxon>
        <taxon>Echinops</taxon>
    </lineage>
</organism>
<keyword evidence="2" id="KW-0812">Transmembrane</keyword>